<reference evidence="2 3" key="1">
    <citation type="submission" date="2024-01" db="EMBL/GenBank/DDBJ databases">
        <title>The genome of the rayed Mediterranean limpet Patella caerulea (Linnaeus, 1758).</title>
        <authorList>
            <person name="Anh-Thu Weber A."/>
            <person name="Halstead-Nussloch G."/>
        </authorList>
    </citation>
    <scope>NUCLEOTIDE SEQUENCE [LARGE SCALE GENOMIC DNA]</scope>
    <source>
        <strain evidence="2">AATW-2023a</strain>
        <tissue evidence="2">Whole specimen</tissue>
    </source>
</reference>
<dbReference type="EMBL" id="JAZGQO010000002">
    <property type="protein sequence ID" value="KAK6191290.1"/>
    <property type="molecule type" value="Genomic_DNA"/>
</dbReference>
<evidence type="ECO:0000313" key="3">
    <source>
        <dbReference type="Proteomes" id="UP001347796"/>
    </source>
</evidence>
<evidence type="ECO:0000256" key="1">
    <source>
        <dbReference type="SAM" id="MobiDB-lite"/>
    </source>
</evidence>
<name>A0AAN8KH49_PATCE</name>
<organism evidence="2 3">
    <name type="scientific">Patella caerulea</name>
    <name type="common">Rayed Mediterranean limpet</name>
    <dbReference type="NCBI Taxonomy" id="87958"/>
    <lineage>
        <taxon>Eukaryota</taxon>
        <taxon>Metazoa</taxon>
        <taxon>Spiralia</taxon>
        <taxon>Lophotrochozoa</taxon>
        <taxon>Mollusca</taxon>
        <taxon>Gastropoda</taxon>
        <taxon>Patellogastropoda</taxon>
        <taxon>Patelloidea</taxon>
        <taxon>Patellidae</taxon>
        <taxon>Patella</taxon>
    </lineage>
</organism>
<proteinExistence type="predicted"/>
<feature type="region of interest" description="Disordered" evidence="1">
    <location>
        <begin position="128"/>
        <end position="174"/>
    </location>
</feature>
<gene>
    <name evidence="2" type="ORF">SNE40_003019</name>
</gene>
<dbReference type="AlphaFoldDB" id="A0AAN8KH49"/>
<comment type="caution">
    <text evidence="2">The sequence shown here is derived from an EMBL/GenBank/DDBJ whole genome shotgun (WGS) entry which is preliminary data.</text>
</comment>
<feature type="region of interest" description="Disordered" evidence="1">
    <location>
        <begin position="222"/>
        <end position="269"/>
    </location>
</feature>
<keyword evidence="3" id="KW-1185">Reference proteome</keyword>
<sequence>MYRRNGPPSRKEMETPRLELNVWREPREDGWEHTRVELMDLHDHHVHGINCGCFPKTSNSFIPSMIYDDVRCPHYENENLIQPGQQQMLAYPWTVQTYAPPRDLYGREARGSSKMSIGSFYRTPSVQSAPAKVLDRPTESASLKKRKPLPPFTAPDKRDRKFKPPASADSYKSQQRIAVTPNVTTADGDDYSIMNPEINDPDKPLVTQFDSVSQVATIGRHDFGDFKQPTDRKRRGPRLDRQFMLTPPRPALSTPDPRPNSITSSFKNSPRRIFTGQYVDPRSGHKYEYDIKYKKHNVQGNRKKVLAAF</sequence>
<protein>
    <submittedName>
        <fullName evidence="2">Uncharacterized protein</fullName>
    </submittedName>
</protein>
<evidence type="ECO:0000313" key="2">
    <source>
        <dbReference type="EMBL" id="KAK6191290.1"/>
    </source>
</evidence>
<accession>A0AAN8KH49</accession>
<feature type="compositionally biased region" description="Basic and acidic residues" evidence="1">
    <location>
        <begin position="222"/>
        <end position="241"/>
    </location>
</feature>
<dbReference type="Proteomes" id="UP001347796">
    <property type="component" value="Unassembled WGS sequence"/>
</dbReference>